<feature type="transmembrane region" description="Helical" evidence="1">
    <location>
        <begin position="29"/>
        <end position="51"/>
    </location>
</feature>
<dbReference type="Proteomes" id="UP000051249">
    <property type="component" value="Unassembled WGS sequence"/>
</dbReference>
<dbReference type="Pfam" id="PF06161">
    <property type="entry name" value="DUF975"/>
    <property type="match status" value="1"/>
</dbReference>
<dbReference type="EMBL" id="JQCQ01000022">
    <property type="protein sequence ID" value="KRO24773.1"/>
    <property type="molecule type" value="Genomic_DNA"/>
</dbReference>
<dbReference type="AlphaFoldDB" id="A0A0R2NG49"/>
<reference evidence="2 3" key="1">
    <citation type="journal article" date="2015" name="Genome Announc.">
        <title>Expanding the biotechnology potential of lactobacilli through comparative genomics of 213 strains and associated genera.</title>
        <authorList>
            <person name="Sun Z."/>
            <person name="Harris H.M."/>
            <person name="McCann A."/>
            <person name="Guo C."/>
            <person name="Argimon S."/>
            <person name="Zhang W."/>
            <person name="Yang X."/>
            <person name="Jeffery I.B."/>
            <person name="Cooney J.C."/>
            <person name="Kagawa T.F."/>
            <person name="Liu W."/>
            <person name="Song Y."/>
            <person name="Salvetti E."/>
            <person name="Wrobel A."/>
            <person name="Rasinkangas P."/>
            <person name="Parkhill J."/>
            <person name="Rea M.C."/>
            <person name="O'Sullivan O."/>
            <person name="Ritari J."/>
            <person name="Douillard F.P."/>
            <person name="Paul Ross R."/>
            <person name="Yang R."/>
            <person name="Briner A.E."/>
            <person name="Felis G.E."/>
            <person name="de Vos W.M."/>
            <person name="Barrangou R."/>
            <person name="Klaenhammer T.R."/>
            <person name="Caufield P.W."/>
            <person name="Cui Y."/>
            <person name="Zhang H."/>
            <person name="O'Toole P.W."/>
        </authorList>
    </citation>
    <scope>NUCLEOTIDE SEQUENCE [LARGE SCALE GENOMIC DNA]</scope>
    <source>
        <strain evidence="2 3">DSM 23026</strain>
    </source>
</reference>
<dbReference type="InterPro" id="IPR010380">
    <property type="entry name" value="DUF975"/>
</dbReference>
<dbReference type="RefSeq" id="WP_057799837.1">
    <property type="nucleotide sequence ID" value="NZ_BJZZ01000021.1"/>
</dbReference>
<dbReference type="PATRIC" id="fig|480391.4.peg.767"/>
<dbReference type="PANTHER" id="PTHR40076:SF1">
    <property type="entry name" value="MEMBRANE PROTEIN"/>
    <property type="match status" value="1"/>
</dbReference>
<keyword evidence="1" id="KW-0472">Membrane</keyword>
<keyword evidence="1" id="KW-0812">Transmembrane</keyword>
<feature type="transmembrane region" description="Helical" evidence="1">
    <location>
        <begin position="127"/>
        <end position="154"/>
    </location>
</feature>
<organism evidence="2 3">
    <name type="scientific">Pediococcus argentinicus</name>
    <dbReference type="NCBI Taxonomy" id="480391"/>
    <lineage>
        <taxon>Bacteria</taxon>
        <taxon>Bacillati</taxon>
        <taxon>Bacillota</taxon>
        <taxon>Bacilli</taxon>
        <taxon>Lactobacillales</taxon>
        <taxon>Lactobacillaceae</taxon>
        <taxon>Pediococcus</taxon>
    </lineage>
</organism>
<feature type="transmembrane region" description="Helical" evidence="1">
    <location>
        <begin position="198"/>
        <end position="223"/>
    </location>
</feature>
<dbReference type="OrthoDB" id="9784844at2"/>
<dbReference type="PANTHER" id="PTHR40076">
    <property type="entry name" value="MEMBRANE PROTEIN-RELATED"/>
    <property type="match status" value="1"/>
</dbReference>
<evidence type="ECO:0000256" key="1">
    <source>
        <dbReference type="SAM" id="Phobius"/>
    </source>
</evidence>
<keyword evidence="3" id="KW-1185">Reference proteome</keyword>
<comment type="caution">
    <text evidence="2">The sequence shown here is derived from an EMBL/GenBank/DDBJ whole genome shotgun (WGS) entry which is preliminary data.</text>
</comment>
<name>A0A0R2NG49_9LACO</name>
<accession>A0A0R2NG49</accession>
<evidence type="ECO:0000313" key="2">
    <source>
        <dbReference type="EMBL" id="KRO24773.1"/>
    </source>
</evidence>
<sequence>MDNATISELKKGVLKSYKGNWGGVIKANIIPIVTSIMTGFSISLAALVGILNSKAISHAIENPTDSMSAQFTSGFQAASNFLWTAIVAFIAVGIQYGILDLLKRKNQPIGFRTAFQAFTKKYFVSKLAIYILQFIFFIGWGILSIPTLGILYLVKTLAYSQSYLIYKDATDLGVADKYEYVNFITFSRRLMDGNKWRFFLVQLSTFGWWLLGAVTFGIAFIWVTPYQTGVFTNFYKDLAEKQGAKKVSEVFGTITE</sequence>
<feature type="transmembrane region" description="Helical" evidence="1">
    <location>
        <begin position="77"/>
        <end position="98"/>
    </location>
</feature>
<keyword evidence="1" id="KW-1133">Transmembrane helix</keyword>
<evidence type="ECO:0000313" key="3">
    <source>
        <dbReference type="Proteomes" id="UP000051249"/>
    </source>
</evidence>
<protein>
    <submittedName>
        <fullName evidence="2">Integral membrane protein</fullName>
    </submittedName>
</protein>
<proteinExistence type="predicted"/>
<gene>
    <name evidence="2" type="ORF">IV88_GL000756</name>
</gene>